<dbReference type="HOGENOM" id="CLU_025041_0_0_10"/>
<evidence type="ECO:0008006" key="3">
    <source>
        <dbReference type="Google" id="ProtNLM"/>
    </source>
</evidence>
<dbReference type="EMBL" id="AE015924">
    <property type="protein sequence ID" value="AAQ65572.1"/>
    <property type="molecule type" value="Genomic_DNA"/>
</dbReference>
<accession>Q7MX53</accession>
<dbReference type="KEGG" id="pgi:PG_0362"/>
<evidence type="ECO:0000313" key="1">
    <source>
        <dbReference type="EMBL" id="AAQ65572.1"/>
    </source>
</evidence>
<proteinExistence type="predicted"/>
<keyword evidence="2" id="KW-1185">Reference proteome</keyword>
<protein>
    <recommendedName>
        <fullName evidence="3">TonB-dependent receptor</fullName>
    </recommendedName>
</protein>
<sequence length="722" mass="82442">MVVEAVVEGSEVVLAAVASVEVASAAVEPPVAGNVTMLMAGSIRRIVCAVVSLWFAVIPVLAQHDYQFDFEGKEVKEPTEEEQIARGDKLKVYTLNPNTGDLLRSHIDTAMLGFYNRVKAEGRSLAIGYLGNLNSPWESKMFFDRPLYHPQFMYMYGLHGMLIDPFTARFYDTKSPTTQVLYLRHGDNQTREEELRSTLALNIGKRVNIGNDVDYIYSNGFYNSNKTKAISYRFFGSYRSDRYEAYAYVGNNYYLMTENGGITNDDYVIHPGNFANGTNEFVSTDIPVKFPGNNMFNSLRQGTARLTHRYNLGFYREGQTEYYDGNEFEAPHLIDTMVFVPVGSISHTFNYTKSRRRFKVKNPLDNSIYPNLFIKRLNDAGEMITLPNDTTRMEEYHNTLALSLREGFHRWAKFGLTAYVRLENRFYTLQDSVVGVPPTDREFSTYVGGEISRRGGKYLNFAADGELSVVGSDAGAFKLRGRLSTAFDLLRRKTEMEAWGQLLNTRPGYFLRHHHGTVHWWDESFDFIQQLRLGGSLRLKDWGTTLTLQSATLKNYIYFDHTAFPQQVSSPIQVLEGRIAHAYRWGALGWEVEAAYQTSSNRTALPLPKLAAYGNLYLDFRLPSSTKVMRIQTGVDARIHSSYYAPYYEPAVQQFTTQQEIKVGGSFPLMNAYVNIHLKRSRFFFEMYNLAEAFMDSKRFSLVHTPYNPRGLRMGIAIDFNK</sequence>
<dbReference type="InterPro" id="IPR025631">
    <property type="entry name" value="Porin_10"/>
</dbReference>
<evidence type="ECO:0000313" key="2">
    <source>
        <dbReference type="Proteomes" id="UP000000588"/>
    </source>
</evidence>
<name>Q7MX53_PORGI</name>
<organism evidence="1 2">
    <name type="scientific">Porphyromonas gingivalis (strain ATCC BAA-308 / W83)</name>
    <dbReference type="NCBI Taxonomy" id="242619"/>
    <lineage>
        <taxon>Bacteria</taxon>
        <taxon>Pseudomonadati</taxon>
        <taxon>Bacteroidota</taxon>
        <taxon>Bacteroidia</taxon>
        <taxon>Bacteroidales</taxon>
        <taxon>Porphyromonadaceae</taxon>
        <taxon>Porphyromonas</taxon>
    </lineage>
</organism>
<dbReference type="eggNOG" id="COG4206">
    <property type="taxonomic scope" value="Bacteria"/>
</dbReference>
<reference evidence="1 2" key="1">
    <citation type="journal article" date="2003" name="J. Bacteriol.">
        <title>Complete genome sequence of the oral pathogenic bacterium Porphyromonas gingivalis strain W83.</title>
        <authorList>
            <person name="Nelson K."/>
            <person name="Fleishmann R."/>
            <person name="DeBoy R."/>
            <person name="Paulsen I."/>
            <person name="Fouts D."/>
            <person name="Eisen J."/>
            <person name="Daugherty S."/>
            <person name="Dodson R."/>
            <person name="Durkin A."/>
            <person name="Gwinn M."/>
            <person name="Haft D."/>
            <person name="Kolonay J."/>
            <person name="Nelson W."/>
            <person name="White O."/>
            <person name="Mason T."/>
            <person name="Tallon L."/>
            <person name="Gray J."/>
            <person name="Granger D."/>
            <person name="Tettelin H."/>
            <person name="Dong H."/>
            <person name="Galvin J."/>
            <person name="Duncan M."/>
            <person name="Dewhirst F."/>
            <person name="Fraser C."/>
        </authorList>
    </citation>
    <scope>NUCLEOTIDE SEQUENCE [LARGE SCALE GENOMIC DNA]</scope>
    <source>
        <strain evidence="2">ATCC BAA-308 / W83</strain>
    </source>
</reference>
<dbReference type="AlphaFoldDB" id="Q7MX53"/>
<dbReference type="STRING" id="242619.PG_0362"/>
<dbReference type="EnsemblBacteria" id="AAQ65572">
    <property type="protein sequence ID" value="AAQ65572"/>
    <property type="gene ID" value="PG_0362"/>
</dbReference>
<dbReference type="Pfam" id="PF14121">
    <property type="entry name" value="Porin_10"/>
    <property type="match status" value="1"/>
</dbReference>
<gene>
    <name evidence="1" type="ordered locus">PG_0362</name>
</gene>
<dbReference type="Proteomes" id="UP000000588">
    <property type="component" value="Chromosome"/>
</dbReference>